<protein>
    <submittedName>
        <fullName evidence="4">Gfo/Idh/MocA family oxidoreductase</fullName>
    </submittedName>
</protein>
<dbReference type="PANTHER" id="PTHR43818">
    <property type="entry name" value="BCDNA.GH03377"/>
    <property type="match status" value="1"/>
</dbReference>
<evidence type="ECO:0000259" key="2">
    <source>
        <dbReference type="Pfam" id="PF01408"/>
    </source>
</evidence>
<organism evidence="4 5">
    <name type="scientific">Lentisphaera profundi</name>
    <dbReference type="NCBI Taxonomy" id="1658616"/>
    <lineage>
        <taxon>Bacteria</taxon>
        <taxon>Pseudomonadati</taxon>
        <taxon>Lentisphaerota</taxon>
        <taxon>Lentisphaeria</taxon>
        <taxon>Lentisphaerales</taxon>
        <taxon>Lentisphaeraceae</taxon>
        <taxon>Lentisphaera</taxon>
    </lineage>
</organism>
<dbReference type="Gene3D" id="3.30.360.10">
    <property type="entry name" value="Dihydrodipicolinate Reductase, domain 2"/>
    <property type="match status" value="1"/>
</dbReference>
<gene>
    <name evidence="4" type="ORF">PQO03_14515</name>
</gene>
<dbReference type="InterPro" id="IPR055170">
    <property type="entry name" value="GFO_IDH_MocA-like_dom"/>
</dbReference>
<proteinExistence type="predicted"/>
<dbReference type="Pfam" id="PF22725">
    <property type="entry name" value="GFO_IDH_MocA_C3"/>
    <property type="match status" value="1"/>
</dbReference>
<dbReference type="Pfam" id="PF01408">
    <property type="entry name" value="GFO_IDH_MocA"/>
    <property type="match status" value="1"/>
</dbReference>
<dbReference type="InterPro" id="IPR000683">
    <property type="entry name" value="Gfo/Idh/MocA-like_OxRdtase_N"/>
</dbReference>
<keyword evidence="5" id="KW-1185">Reference proteome</keyword>
<dbReference type="InterPro" id="IPR036291">
    <property type="entry name" value="NAD(P)-bd_dom_sf"/>
</dbReference>
<evidence type="ECO:0000259" key="3">
    <source>
        <dbReference type="Pfam" id="PF22725"/>
    </source>
</evidence>
<sequence length="343" mass="37960">MSLRIAITGTGAIADLHATELKNIRGVDLCACCDISHKKARDFSLRHGIKTFYPNIEDMLTREKPDALIVAVPPHAQLKACRSAIQYKIHILCERPLTNNSRDAAKLSRLAHEAGIINLVSYETRGIPEVHKAANLVKSGRLGKIMHIEASYLQSWLSTQTQGNWKTSESLLWRMTQKFGGHGVIDDLGLTLLDCVSFIAGDISKIEACKRSFRKDVPGNRLGDTQLDASDSAVIMAEMKGGALGSFHLSRWATGEVNSLRLRVYGDKGGLSLKIKDGEPSLRICTGPDRQNGLWSEVDCPQGPNIWRSFINAIRKNDNTLEPNFSNAYNMHKLLTSIKKELN</sequence>
<evidence type="ECO:0000256" key="1">
    <source>
        <dbReference type="ARBA" id="ARBA00023002"/>
    </source>
</evidence>
<dbReference type="RefSeq" id="WP_274153909.1">
    <property type="nucleotide sequence ID" value="NZ_CP117812.1"/>
</dbReference>
<name>A0ABY7VY81_9BACT</name>
<dbReference type="EMBL" id="CP117812">
    <property type="protein sequence ID" value="WDE99047.1"/>
    <property type="molecule type" value="Genomic_DNA"/>
</dbReference>
<reference evidence="4 5" key="1">
    <citation type="submission" date="2023-02" db="EMBL/GenBank/DDBJ databases">
        <title>Genome sequence of Lentisphaera profundi SAORIC-696.</title>
        <authorList>
            <person name="Kim e."/>
            <person name="Cho J.-C."/>
            <person name="Choi A."/>
            <person name="Kang I."/>
        </authorList>
    </citation>
    <scope>NUCLEOTIDE SEQUENCE [LARGE SCALE GENOMIC DNA]</scope>
    <source>
        <strain evidence="4 5">SAORIC-696</strain>
    </source>
</reference>
<dbReference type="PANTHER" id="PTHR43818:SF11">
    <property type="entry name" value="BCDNA.GH03377"/>
    <property type="match status" value="1"/>
</dbReference>
<evidence type="ECO:0000313" key="4">
    <source>
        <dbReference type="EMBL" id="WDE99047.1"/>
    </source>
</evidence>
<evidence type="ECO:0000313" key="5">
    <source>
        <dbReference type="Proteomes" id="UP001214250"/>
    </source>
</evidence>
<feature type="domain" description="Gfo/Idh/MocA-like oxidoreductase N-terminal" evidence="2">
    <location>
        <begin position="3"/>
        <end position="118"/>
    </location>
</feature>
<dbReference type="Gene3D" id="3.40.50.720">
    <property type="entry name" value="NAD(P)-binding Rossmann-like Domain"/>
    <property type="match status" value="1"/>
</dbReference>
<feature type="domain" description="GFO/IDH/MocA-like oxidoreductase" evidence="3">
    <location>
        <begin position="131"/>
        <end position="271"/>
    </location>
</feature>
<keyword evidence="1" id="KW-0560">Oxidoreductase</keyword>
<dbReference type="Proteomes" id="UP001214250">
    <property type="component" value="Chromosome 2"/>
</dbReference>
<dbReference type="InterPro" id="IPR050463">
    <property type="entry name" value="Gfo/Idh/MocA_oxidrdct_glycsds"/>
</dbReference>
<accession>A0ABY7VY81</accession>
<dbReference type="SUPFAM" id="SSF55347">
    <property type="entry name" value="Glyceraldehyde-3-phosphate dehydrogenase-like, C-terminal domain"/>
    <property type="match status" value="1"/>
</dbReference>
<dbReference type="SUPFAM" id="SSF51735">
    <property type="entry name" value="NAD(P)-binding Rossmann-fold domains"/>
    <property type="match status" value="1"/>
</dbReference>